<feature type="transmembrane region" description="Helical" evidence="1">
    <location>
        <begin position="35"/>
        <end position="56"/>
    </location>
</feature>
<keyword evidence="1" id="KW-0472">Membrane</keyword>
<evidence type="ECO:0000313" key="2">
    <source>
        <dbReference type="EMBL" id="KAF9800820.1"/>
    </source>
</evidence>
<comment type="caution">
    <text evidence="2">The sequence shown here is derived from an EMBL/GenBank/DDBJ whole genome shotgun (WGS) entry which is preliminary data.</text>
</comment>
<gene>
    <name evidence="2" type="ORF">IEO21_10287</name>
</gene>
<feature type="transmembrane region" description="Helical" evidence="1">
    <location>
        <begin position="140"/>
        <end position="164"/>
    </location>
</feature>
<accession>A0A8H7NSR8</accession>
<protein>
    <submittedName>
        <fullName evidence="2">Uncharacterized protein</fullName>
    </submittedName>
</protein>
<feature type="transmembrane region" description="Helical" evidence="1">
    <location>
        <begin position="184"/>
        <end position="203"/>
    </location>
</feature>
<reference evidence="2" key="1">
    <citation type="submission" date="2020-11" db="EMBL/GenBank/DDBJ databases">
        <authorList>
            <person name="Koelle M."/>
            <person name="Horta M.A.C."/>
            <person name="Nowrousian M."/>
            <person name="Ohm R.A."/>
            <person name="Benz P."/>
            <person name="Pilgard A."/>
        </authorList>
    </citation>
    <scope>NUCLEOTIDE SEQUENCE</scope>
    <source>
        <strain evidence="2">FPRL280</strain>
    </source>
</reference>
<keyword evidence="1" id="KW-1133">Transmembrane helix</keyword>
<dbReference type="AlphaFoldDB" id="A0A8H7NSR8"/>
<feature type="transmembrane region" description="Helical" evidence="1">
    <location>
        <begin position="98"/>
        <end position="120"/>
    </location>
</feature>
<evidence type="ECO:0000313" key="3">
    <source>
        <dbReference type="Proteomes" id="UP000639403"/>
    </source>
</evidence>
<keyword evidence="1" id="KW-0812">Transmembrane</keyword>
<dbReference type="EMBL" id="JADOXO010000735">
    <property type="protein sequence ID" value="KAF9800820.1"/>
    <property type="molecule type" value="Genomic_DNA"/>
</dbReference>
<reference evidence="2" key="2">
    <citation type="journal article" name="Front. Microbiol.">
        <title>Degradative Capacity of Two Strains of Rhodonia placenta: From Phenotype to Genotype.</title>
        <authorList>
            <person name="Kolle M."/>
            <person name="Horta M.A.C."/>
            <person name="Nowrousian M."/>
            <person name="Ohm R.A."/>
            <person name="Benz J.P."/>
            <person name="Pilgard A."/>
        </authorList>
    </citation>
    <scope>NUCLEOTIDE SEQUENCE</scope>
    <source>
        <strain evidence="2">FPRL280</strain>
    </source>
</reference>
<organism evidence="2 3">
    <name type="scientific">Rhodonia placenta</name>
    <dbReference type="NCBI Taxonomy" id="104341"/>
    <lineage>
        <taxon>Eukaryota</taxon>
        <taxon>Fungi</taxon>
        <taxon>Dikarya</taxon>
        <taxon>Basidiomycota</taxon>
        <taxon>Agaricomycotina</taxon>
        <taxon>Agaricomycetes</taxon>
        <taxon>Polyporales</taxon>
        <taxon>Adustoporiaceae</taxon>
        <taxon>Rhodonia</taxon>
    </lineage>
</organism>
<dbReference type="Proteomes" id="UP000639403">
    <property type="component" value="Unassembled WGS sequence"/>
</dbReference>
<evidence type="ECO:0000256" key="1">
    <source>
        <dbReference type="SAM" id="Phobius"/>
    </source>
</evidence>
<sequence length="225" mass="25203">MLGTKPDECLSWEFFISLSFDCNFISGNKKFKWPLIFYFAGRYFLLFALIGIAIALNMTKPLHCQTLYTYNQVFGNASIGMASINLSLRTMAVWSQAWYIVIPLVLVILGHWSLLLHGVLIEAAWVPGTGCMITDTDNTLLAATFIYTMVFDFTVLLLNAWKLVRLLNGRKQSSIMQLIFHDGLIFFIISLLANLLVMIFMLLNLNVVMSVIANVPAAIASTVSS</sequence>
<name>A0A8H7NSR8_9APHY</name>
<proteinExistence type="predicted"/>